<keyword evidence="5" id="KW-0472">Membrane</keyword>
<feature type="transmembrane region" description="Helical" evidence="5">
    <location>
        <begin position="12"/>
        <end position="29"/>
    </location>
</feature>
<dbReference type="Gene3D" id="2.40.10.350">
    <property type="entry name" value="Rod shape-determining protein MreC, domain 2"/>
    <property type="match status" value="1"/>
</dbReference>
<dbReference type="InterPro" id="IPR055342">
    <property type="entry name" value="MreC_beta-barrel_core"/>
</dbReference>
<dbReference type="InterPro" id="IPR042175">
    <property type="entry name" value="Cell/Rod_MreC_2"/>
</dbReference>
<feature type="domain" description="Rod shape-determining protein MreC beta-barrel core" evidence="6">
    <location>
        <begin position="111"/>
        <end position="259"/>
    </location>
</feature>
<evidence type="ECO:0000256" key="1">
    <source>
        <dbReference type="ARBA" id="ARBA00009369"/>
    </source>
</evidence>
<keyword evidence="3" id="KW-0133">Cell shape</keyword>
<comment type="similarity">
    <text evidence="1">Belongs to the MreC family.</text>
</comment>
<dbReference type="EMBL" id="VSSQ01000100">
    <property type="protein sequence ID" value="MPL76808.1"/>
    <property type="molecule type" value="Genomic_DNA"/>
</dbReference>
<dbReference type="GO" id="GO:0008360">
    <property type="term" value="P:regulation of cell shape"/>
    <property type="evidence" value="ECO:0007669"/>
    <property type="project" value="UniProtKB-KW"/>
</dbReference>
<dbReference type="InterPro" id="IPR042177">
    <property type="entry name" value="Cell/Rod_1"/>
</dbReference>
<dbReference type="NCBIfam" id="TIGR00219">
    <property type="entry name" value="mreC"/>
    <property type="match status" value="1"/>
</dbReference>
<keyword evidence="5" id="KW-0812">Transmembrane</keyword>
<evidence type="ECO:0000256" key="3">
    <source>
        <dbReference type="ARBA" id="ARBA00022960"/>
    </source>
</evidence>
<dbReference type="AlphaFoldDB" id="A0A644UCT9"/>
<keyword evidence="5" id="KW-1133">Transmembrane helix</keyword>
<evidence type="ECO:0000256" key="4">
    <source>
        <dbReference type="ARBA" id="ARBA00032089"/>
    </source>
</evidence>
<dbReference type="PANTHER" id="PTHR34138">
    <property type="entry name" value="CELL SHAPE-DETERMINING PROTEIN MREC"/>
    <property type="match status" value="1"/>
</dbReference>
<organism evidence="7">
    <name type="scientific">bioreactor metagenome</name>
    <dbReference type="NCBI Taxonomy" id="1076179"/>
    <lineage>
        <taxon>unclassified sequences</taxon>
        <taxon>metagenomes</taxon>
        <taxon>ecological metagenomes</taxon>
    </lineage>
</organism>
<comment type="caution">
    <text evidence="7">The sequence shown here is derived from an EMBL/GenBank/DDBJ whole genome shotgun (WGS) entry which is preliminary data.</text>
</comment>
<gene>
    <name evidence="7" type="primary">mreC_4</name>
    <name evidence="7" type="ORF">SDC9_22658</name>
</gene>
<evidence type="ECO:0000313" key="7">
    <source>
        <dbReference type="EMBL" id="MPL76808.1"/>
    </source>
</evidence>
<sequence length="276" mass="31544">MRHILAFIWKHNFFFLFLLLEVVSIVLIANKSFYQRSVLSNATDRVTGGIFTTWSGITSYFSLKQENQRLAEENARLHQILTREQLTADTLTYKITDTAYNQQYIYTTANVISNSTNRRDNYIMLNKGRRHGIERDMAVINPQGVVGTVVSVSENFSWVMSLLNKHTKISARIDRLNQMGTVVWEGGNPATGTLLDIPAHVKVNKGDTIATSGYSHIFPEGIMMGTVEEIEVETGDHFYTIHFRFSADLNSLRQVYIVKNLFNSEQLELRKNIINE</sequence>
<dbReference type="PANTHER" id="PTHR34138:SF1">
    <property type="entry name" value="CELL SHAPE-DETERMINING PROTEIN MREC"/>
    <property type="match status" value="1"/>
</dbReference>
<proteinExistence type="inferred from homology"/>
<dbReference type="Gene3D" id="2.40.10.340">
    <property type="entry name" value="Rod shape-determining protein MreC, domain 1"/>
    <property type="match status" value="1"/>
</dbReference>
<dbReference type="NCBIfam" id="NF010532">
    <property type="entry name" value="PRK13922.9-3"/>
    <property type="match status" value="1"/>
</dbReference>
<evidence type="ECO:0000259" key="6">
    <source>
        <dbReference type="Pfam" id="PF04085"/>
    </source>
</evidence>
<evidence type="ECO:0000256" key="2">
    <source>
        <dbReference type="ARBA" id="ARBA00013855"/>
    </source>
</evidence>
<name>A0A644UCT9_9ZZZZ</name>
<dbReference type="Pfam" id="PF04085">
    <property type="entry name" value="MreC"/>
    <property type="match status" value="1"/>
</dbReference>
<dbReference type="GO" id="GO:0005886">
    <property type="term" value="C:plasma membrane"/>
    <property type="evidence" value="ECO:0007669"/>
    <property type="project" value="TreeGrafter"/>
</dbReference>
<accession>A0A644UCT9</accession>
<protein>
    <recommendedName>
        <fullName evidence="2">Cell shape-determining protein MreC</fullName>
    </recommendedName>
    <alternativeName>
        <fullName evidence="4">Cell shape protein MreC</fullName>
    </alternativeName>
</protein>
<dbReference type="InterPro" id="IPR007221">
    <property type="entry name" value="MreC"/>
</dbReference>
<reference evidence="7" key="1">
    <citation type="submission" date="2019-08" db="EMBL/GenBank/DDBJ databases">
        <authorList>
            <person name="Kucharzyk K."/>
            <person name="Murdoch R.W."/>
            <person name="Higgins S."/>
            <person name="Loffler F."/>
        </authorList>
    </citation>
    <scope>NUCLEOTIDE SEQUENCE</scope>
</reference>
<evidence type="ECO:0000256" key="5">
    <source>
        <dbReference type="SAM" id="Phobius"/>
    </source>
</evidence>